<feature type="transmembrane region" description="Helical" evidence="2">
    <location>
        <begin position="29"/>
        <end position="51"/>
    </location>
</feature>
<proteinExistence type="predicted"/>
<evidence type="ECO:0000256" key="1">
    <source>
        <dbReference type="SAM" id="MobiDB-lite"/>
    </source>
</evidence>
<dbReference type="Gene3D" id="3.40.50.1820">
    <property type="entry name" value="alpha/beta hydrolase"/>
    <property type="match status" value="1"/>
</dbReference>
<accession>A0A812YC36</accession>
<sequence>MESFQVEAPAVEDPRPARAAPRLWTPIKIAVAVLLVGVSLSLSALLIHYFVAQSSSGGAPSPPRSPDDDEICQDLPYSSIPVPTSKVGIAEAVTDWEGCPMFVASREMGLGAGWSPPSPPRRLFFGSCRTYRVPLDYSQGMAGGSITVTVKRSDEGAKDDGQLWLMQGGPGAPSHPLLYHISVPGKVSYTLDHRGTGWSTLLDCPKVRNKPGNLPWGTSWMKWVGLGNVSAETIDACLSEISKDIGAPKHFTAANAARDLASVIMAVQAETGSTADIGIHGFSYGTLWARRFLELQGEEFPILVSHVGIDGVCSGDYDFGQYALAANRAGQRLLDDYCDAGCRLKLGAPETGSVSVWFGEAVQEIEKAITDGTAGFCGKYLWERFAKLSALSGWTAKASAKEALGAFGYLRVTEGSSGMQQFVSLVLTLRRCVRDGTAKTIPSDFWAVADSIEAGVQSAEDYFRTMPASFSAILHHVVSFGAGELHAPPVVLDDDDDDDDDDDQRLRLRRKGPPELHAWGLEEAQHGSCSLASWRRFFDERVFWAPDFVTLMNRYQDVFNKYGYRENSALVHSNGHPASNVTVLVTNGDLDGQTPLRSARATFEALPTCKAKVELPTGRHCVSSDSCLRDVVRTFYSNSVTCTSGSLSPEKSSDLGKALERFASGSCSTNKVTWSNGLLDVDRCGRESHSFTCSKSSAAKTGMFGFADGSGVCDQCFTTCVQLLDKASVPNSRCICAADAARCGARGNCTAAGILFCSKKATDAGCDNVDKLCREQVASSDNVLVEPAMIAV</sequence>
<evidence type="ECO:0000313" key="3">
    <source>
        <dbReference type="EMBL" id="CAE7769189.1"/>
    </source>
</evidence>
<evidence type="ECO:0000256" key="2">
    <source>
        <dbReference type="SAM" id="Phobius"/>
    </source>
</evidence>
<keyword evidence="4" id="KW-1185">Reference proteome</keyword>
<evidence type="ECO:0008006" key="5">
    <source>
        <dbReference type="Google" id="ProtNLM"/>
    </source>
</evidence>
<organism evidence="3 4">
    <name type="scientific">Symbiodinium pilosum</name>
    <name type="common">Dinoflagellate</name>
    <dbReference type="NCBI Taxonomy" id="2952"/>
    <lineage>
        <taxon>Eukaryota</taxon>
        <taxon>Sar</taxon>
        <taxon>Alveolata</taxon>
        <taxon>Dinophyceae</taxon>
        <taxon>Suessiales</taxon>
        <taxon>Symbiodiniaceae</taxon>
        <taxon>Symbiodinium</taxon>
    </lineage>
</organism>
<keyword evidence="2" id="KW-0472">Membrane</keyword>
<dbReference type="SUPFAM" id="SSF53474">
    <property type="entry name" value="alpha/beta-Hydrolases"/>
    <property type="match status" value="1"/>
</dbReference>
<dbReference type="Proteomes" id="UP000649617">
    <property type="component" value="Unassembled WGS sequence"/>
</dbReference>
<dbReference type="EMBL" id="CAJNIZ010047505">
    <property type="protein sequence ID" value="CAE7769189.1"/>
    <property type="molecule type" value="Genomic_DNA"/>
</dbReference>
<keyword evidence="2" id="KW-1133">Transmembrane helix</keyword>
<feature type="region of interest" description="Disordered" evidence="1">
    <location>
        <begin position="55"/>
        <end position="78"/>
    </location>
</feature>
<reference evidence="3" key="1">
    <citation type="submission" date="2021-02" db="EMBL/GenBank/DDBJ databases">
        <authorList>
            <person name="Dougan E. K."/>
            <person name="Rhodes N."/>
            <person name="Thang M."/>
            <person name="Chan C."/>
        </authorList>
    </citation>
    <scope>NUCLEOTIDE SEQUENCE</scope>
</reference>
<keyword evidence="2" id="KW-0812">Transmembrane</keyword>
<dbReference type="AlphaFoldDB" id="A0A812YC36"/>
<dbReference type="OrthoDB" id="410477at2759"/>
<gene>
    <name evidence="3" type="ORF">SPIL2461_LOCUS22618</name>
</gene>
<dbReference type="InterPro" id="IPR029058">
    <property type="entry name" value="AB_hydrolase_fold"/>
</dbReference>
<protein>
    <recommendedName>
        <fullName evidence="5">Peptidase S33 tripeptidyl aminopeptidase-like C-terminal domain-containing protein</fullName>
    </recommendedName>
</protein>
<comment type="caution">
    <text evidence="3">The sequence shown here is derived from an EMBL/GenBank/DDBJ whole genome shotgun (WGS) entry which is preliminary data.</text>
</comment>
<evidence type="ECO:0000313" key="4">
    <source>
        <dbReference type="Proteomes" id="UP000649617"/>
    </source>
</evidence>
<name>A0A812YC36_SYMPI</name>